<dbReference type="AntiFam" id="ANF00057">
    <property type="entry name" value="Translation of E. coli type CRISPR repeat"/>
</dbReference>
<organism evidence="1 2">
    <name type="scientific">[Eubacterium] siraeum CAG:80</name>
    <dbReference type="NCBI Taxonomy" id="1263080"/>
    <lineage>
        <taxon>Bacteria</taxon>
        <taxon>Bacillati</taxon>
        <taxon>Bacillota</taxon>
        <taxon>Clostridia</taxon>
        <taxon>Eubacteriales</taxon>
        <taxon>Oscillospiraceae</taxon>
        <taxon>Oscillospiraceae incertae sedis</taxon>
    </lineage>
</organism>
<sequence length="174" mass="19646">MGTSNILLYRHFHIGDHPHACGEKLFFAFQLIFLRGSSPRVWGQVTTPPAAFAEGRIIPTRVGTRWCTAKQRAAGRDHPHACGDKLFVILLFEITQGSSPRVWGQDDIYFSGSHSDRIIPTRVGTRTSKRQFLTVKRDHPHACGDKTWTANTIFGIVGSSPRVWGQVYYQYPHI</sequence>
<dbReference type="AntiFam" id="ANF00006">
    <property type="entry name" value="Translation of CRISPR region"/>
</dbReference>
<reference evidence="1" key="1">
    <citation type="submission" date="2012-11" db="EMBL/GenBank/DDBJ databases">
        <title>Dependencies among metagenomic species, viruses, plasmids and units of genetic variation.</title>
        <authorList>
            <person name="Nielsen H.B."/>
            <person name="Almeida M."/>
            <person name="Juncker A.S."/>
            <person name="Rasmussen S."/>
            <person name="Li J."/>
            <person name="Sunagawa S."/>
            <person name="Plichta D."/>
            <person name="Gautier L."/>
            <person name="Le Chatelier E."/>
            <person name="Peletier E."/>
            <person name="Bonde I."/>
            <person name="Nielsen T."/>
            <person name="Manichanh C."/>
            <person name="Arumugam M."/>
            <person name="Batto J."/>
            <person name="Santos M.B.Q.D."/>
            <person name="Blom N."/>
            <person name="Borruel N."/>
            <person name="Burgdorf K.S."/>
            <person name="Boumezbeur F."/>
            <person name="Casellas F."/>
            <person name="Dore J."/>
            <person name="Guarner F."/>
            <person name="Hansen T."/>
            <person name="Hildebrand F."/>
            <person name="Kaas R.S."/>
            <person name="Kennedy S."/>
            <person name="Kristiansen K."/>
            <person name="Kultima J.R."/>
            <person name="Leonard P."/>
            <person name="Levenez F."/>
            <person name="Lund O."/>
            <person name="Moumen B."/>
            <person name="Le Paslier D."/>
            <person name="Pons N."/>
            <person name="Pedersen O."/>
            <person name="Prifti E."/>
            <person name="Qin J."/>
            <person name="Raes J."/>
            <person name="Tap J."/>
            <person name="Tims S."/>
            <person name="Ussery D.W."/>
            <person name="Yamada T."/>
            <person name="MetaHit consortium"/>
            <person name="Renault P."/>
            <person name="Sicheritz-Ponten T."/>
            <person name="Bork P."/>
            <person name="Wang J."/>
            <person name="Brunak S."/>
            <person name="Ehrlich S.D."/>
        </authorList>
    </citation>
    <scope>NUCLEOTIDE SEQUENCE [LARGE SCALE GENOMIC DNA]</scope>
</reference>
<evidence type="ECO:0000313" key="2">
    <source>
        <dbReference type="Proteomes" id="UP000018142"/>
    </source>
</evidence>
<gene>
    <name evidence="1" type="ORF">BN788_01525</name>
</gene>
<dbReference type="Proteomes" id="UP000018142">
    <property type="component" value="Unassembled WGS sequence"/>
</dbReference>
<name>R6R9T4_9FIRM</name>
<protein>
    <submittedName>
        <fullName evidence="1">Uncharacterized protein</fullName>
    </submittedName>
</protein>
<dbReference type="EMBL" id="CBFJ010000062">
    <property type="protein sequence ID" value="CDC44615.1"/>
    <property type="molecule type" value="Genomic_DNA"/>
</dbReference>
<comment type="caution">
    <text evidence="1">The sequence shown here is derived from an EMBL/GenBank/DDBJ whole genome shotgun (WGS) entry which is preliminary data.</text>
</comment>
<evidence type="ECO:0000313" key="1">
    <source>
        <dbReference type="EMBL" id="CDC44615.1"/>
    </source>
</evidence>
<dbReference type="AlphaFoldDB" id="R6R9T4"/>
<accession>R6R9T4</accession>
<proteinExistence type="predicted"/>